<accession>A0A7Y0AGF1</accession>
<evidence type="ECO:0000313" key="1">
    <source>
        <dbReference type="EMBL" id="NML66635.1"/>
    </source>
</evidence>
<keyword evidence="2" id="KW-1185">Reference proteome</keyword>
<protein>
    <submittedName>
        <fullName evidence="1">Uncharacterized protein</fullName>
    </submittedName>
</protein>
<dbReference type="AlphaFoldDB" id="A0A7Y0AGF1"/>
<name>A0A7Y0AGF1_9BACT</name>
<dbReference type="EMBL" id="JABBGH010000002">
    <property type="protein sequence ID" value="NML66635.1"/>
    <property type="molecule type" value="Genomic_DNA"/>
</dbReference>
<reference evidence="1 2" key="1">
    <citation type="submission" date="2020-04" db="EMBL/GenBank/DDBJ databases">
        <title>Hymenobacter polaris sp. nov., isolated from Arctic soil.</title>
        <authorList>
            <person name="Dahal R.H."/>
        </authorList>
    </citation>
    <scope>NUCLEOTIDE SEQUENCE [LARGE SCALE GENOMIC DNA]</scope>
    <source>
        <strain evidence="1 2">RP-2-7</strain>
    </source>
</reference>
<comment type="caution">
    <text evidence="1">The sequence shown here is derived from an EMBL/GenBank/DDBJ whole genome shotgun (WGS) entry which is preliminary data.</text>
</comment>
<evidence type="ECO:0000313" key="2">
    <source>
        <dbReference type="Proteomes" id="UP000559626"/>
    </source>
</evidence>
<gene>
    <name evidence="1" type="ORF">HHL22_15620</name>
</gene>
<dbReference type="Proteomes" id="UP000559626">
    <property type="component" value="Unassembled WGS sequence"/>
</dbReference>
<dbReference type="RefSeq" id="WP_169532268.1">
    <property type="nucleotide sequence ID" value="NZ_JABBGH010000002.1"/>
</dbReference>
<organism evidence="1 2">
    <name type="scientific">Hymenobacter polaris</name>
    <dbReference type="NCBI Taxonomy" id="2682546"/>
    <lineage>
        <taxon>Bacteria</taxon>
        <taxon>Pseudomonadati</taxon>
        <taxon>Bacteroidota</taxon>
        <taxon>Cytophagia</taxon>
        <taxon>Cytophagales</taxon>
        <taxon>Hymenobacteraceae</taxon>
        <taxon>Hymenobacter</taxon>
    </lineage>
</organism>
<proteinExistence type="predicted"/>
<sequence length="240" mass="25871">MRHLLFLGGWLAASVARAQAPTFDDHLVPPRSALALGDDQLRYRGTIRHLLLPDKAAQALVQVVVLPSFAPEYSLTIERTGPTYLLTYRLAKRSIWQASAPGAPANLGVLHGQGATVKPPSPRAARLDSAAIATRQLLLPPQLAQALVDVCSVALAQMRYPVQEPLRVDGTRLLISTVQPNIGYRSGEAFDPAAADSRLAALIQLVAGLRELAISSDQLDFQQDILLTAAQRLLIQLAAR</sequence>